<reference evidence="8 9" key="1">
    <citation type="submission" date="2016-10" db="EMBL/GenBank/DDBJ databases">
        <authorList>
            <person name="de Groot N.N."/>
        </authorList>
    </citation>
    <scope>NUCLEOTIDE SEQUENCE [LARGE SCALE GENOMIC DNA]</scope>
    <source>
        <strain evidence="8 9">DSM 43941</strain>
    </source>
</reference>
<keyword evidence="5" id="KW-0418">Kinase</keyword>
<evidence type="ECO:0000256" key="2">
    <source>
        <dbReference type="ARBA" id="ARBA00022553"/>
    </source>
</evidence>
<evidence type="ECO:0000256" key="5">
    <source>
        <dbReference type="ARBA" id="ARBA00022777"/>
    </source>
</evidence>
<dbReference type="PANTHER" id="PTHR42926">
    <property type="match status" value="1"/>
</dbReference>
<keyword evidence="9" id="KW-1185">Reference proteome</keyword>
<accession>A0A1H1Z389</accession>
<evidence type="ECO:0000256" key="4">
    <source>
        <dbReference type="ARBA" id="ARBA00022737"/>
    </source>
</evidence>
<dbReference type="RefSeq" id="WP_197686232.1">
    <property type="nucleotide sequence ID" value="NZ_BOMJ01000001.1"/>
</dbReference>
<dbReference type="Proteomes" id="UP000198688">
    <property type="component" value="Chromosome I"/>
</dbReference>
<proteinExistence type="predicted"/>
<dbReference type="PROSITE" id="PS51146">
    <property type="entry name" value="KAIC"/>
    <property type="match status" value="2"/>
</dbReference>
<dbReference type="EMBL" id="LT629758">
    <property type="protein sequence ID" value="SDT28118.1"/>
    <property type="molecule type" value="Genomic_DNA"/>
</dbReference>
<dbReference type="STRING" id="113562.SAMN04489716_3117"/>
<gene>
    <name evidence="8" type="ORF">SAMN04489716_3117</name>
</gene>
<sequence length="472" mass="51159">MTEVVETYPVARVGSGHPRIDEVFGGGLPANSVTVLAGLPGSGKTLLAQQYVFANATEHSPAVYLTTVSEPLDKVIRYGQELTFFDIDLVNSAVFYADAGAVLSADGLPGFLKTVTGLLAAHTPGVLVIDSFKALRSYATDEGEFRRFLNDLSSRLAAQPVTSLWLGEYTDAEIGESAEFAVADAIIRLGTNVMAERRMRVLTVLKLRGSGFLSGQHAYRLSNRGLDLFPRLADGGAETPYQLDGHRVSTGIPNLDDLVGGGYHPGGSALVAGPPGVGKTIAALHFLRAGTERGERGLFAAMQENPVQLARTAAGFGWTLRPGEVDVVHHVPVDLYVDEWMYEILDRVQRDGIRRLVIDSLGDLQNAAPDTRRFQEMFYSFVQRCSRLGVTVLMTLEVPDLFGPARLSDNGVTHLSDNVVLLQYLRGDSRIKKAITILKARASRHDLSVREYSITDTGITLGDAFGAEQDLR</sequence>
<dbReference type="InterPro" id="IPR014774">
    <property type="entry name" value="KaiC-like_dom"/>
</dbReference>
<dbReference type="InterPro" id="IPR030665">
    <property type="entry name" value="KaiC"/>
</dbReference>
<evidence type="ECO:0000313" key="9">
    <source>
        <dbReference type="Proteomes" id="UP000198688"/>
    </source>
</evidence>
<keyword evidence="2" id="KW-0597">Phosphoprotein</keyword>
<organism evidence="8 9">
    <name type="scientific">Actinoplanes derwentensis</name>
    <dbReference type="NCBI Taxonomy" id="113562"/>
    <lineage>
        <taxon>Bacteria</taxon>
        <taxon>Bacillati</taxon>
        <taxon>Actinomycetota</taxon>
        <taxon>Actinomycetes</taxon>
        <taxon>Micromonosporales</taxon>
        <taxon>Micromonosporaceae</taxon>
        <taxon>Actinoplanes</taxon>
    </lineage>
</organism>
<feature type="domain" description="KaiC" evidence="7">
    <location>
        <begin position="246"/>
        <end position="472"/>
    </location>
</feature>
<dbReference type="InterPro" id="IPR027417">
    <property type="entry name" value="P-loop_NTPase"/>
</dbReference>
<evidence type="ECO:0000256" key="3">
    <source>
        <dbReference type="ARBA" id="ARBA00022679"/>
    </source>
</evidence>
<dbReference type="PIRSF" id="PIRSF039117">
    <property type="entry name" value="KaiC"/>
    <property type="match status" value="1"/>
</dbReference>
<dbReference type="GO" id="GO:0005524">
    <property type="term" value="F:ATP binding"/>
    <property type="evidence" value="ECO:0007669"/>
    <property type="project" value="InterPro"/>
</dbReference>
<dbReference type="InterPro" id="IPR010624">
    <property type="entry name" value="KaiC_dom"/>
</dbReference>
<protein>
    <recommendedName>
        <fullName evidence="1">non-specific serine/threonine protein kinase</fullName>
        <ecNumber evidence="1">2.7.11.1</ecNumber>
    </recommendedName>
</protein>
<dbReference type="Gene3D" id="3.40.50.300">
    <property type="entry name" value="P-loop containing nucleotide triphosphate hydrolases"/>
    <property type="match status" value="2"/>
</dbReference>
<dbReference type="Pfam" id="PF06745">
    <property type="entry name" value="ATPase"/>
    <property type="match status" value="2"/>
</dbReference>
<dbReference type="PANTHER" id="PTHR42926:SF1">
    <property type="entry name" value="CIRCADIAN CLOCK OSCILLATOR PROTEIN KAIC 1"/>
    <property type="match status" value="1"/>
</dbReference>
<dbReference type="InterPro" id="IPR051347">
    <property type="entry name" value="Circadian_clock_KaiC-rel"/>
</dbReference>
<keyword evidence="4" id="KW-0677">Repeat</keyword>
<evidence type="ECO:0000313" key="8">
    <source>
        <dbReference type="EMBL" id="SDT28118.1"/>
    </source>
</evidence>
<dbReference type="SUPFAM" id="SSF52540">
    <property type="entry name" value="P-loop containing nucleoside triphosphate hydrolases"/>
    <property type="match status" value="2"/>
</dbReference>
<evidence type="ECO:0000256" key="6">
    <source>
        <dbReference type="ARBA" id="ARBA00022801"/>
    </source>
</evidence>
<keyword evidence="6" id="KW-0378">Hydrolase</keyword>
<keyword evidence="3" id="KW-0808">Transferase</keyword>
<dbReference type="GO" id="GO:0004674">
    <property type="term" value="F:protein serine/threonine kinase activity"/>
    <property type="evidence" value="ECO:0007669"/>
    <property type="project" value="UniProtKB-EC"/>
</dbReference>
<name>A0A1H1Z389_9ACTN</name>
<dbReference type="AlphaFoldDB" id="A0A1H1Z389"/>
<feature type="domain" description="KaiC" evidence="7">
    <location>
        <begin position="11"/>
        <end position="242"/>
    </location>
</feature>
<dbReference type="EC" id="2.7.11.1" evidence="1"/>
<evidence type="ECO:0000256" key="1">
    <source>
        <dbReference type="ARBA" id="ARBA00012513"/>
    </source>
</evidence>
<evidence type="ECO:0000259" key="7">
    <source>
        <dbReference type="PROSITE" id="PS51146"/>
    </source>
</evidence>
<dbReference type="GO" id="GO:0016787">
    <property type="term" value="F:hydrolase activity"/>
    <property type="evidence" value="ECO:0007669"/>
    <property type="project" value="UniProtKB-KW"/>
</dbReference>